<dbReference type="KEGG" id="mbet:N8K70_14815"/>
<keyword evidence="2" id="KW-0805">Transcription regulation</keyword>
<dbReference type="Gene3D" id="1.10.10.10">
    <property type="entry name" value="Winged helix-like DNA-binding domain superfamily/Winged helix DNA-binding domain"/>
    <property type="match status" value="1"/>
</dbReference>
<comment type="similarity">
    <text evidence="1">Belongs to the sigma-70 factor family. ECF subfamily.</text>
</comment>
<dbReference type="RefSeq" id="WP_317139119.1">
    <property type="nucleotide sequence ID" value="NZ_CP118157.1"/>
</dbReference>
<dbReference type="EMBL" id="CP118157">
    <property type="protein sequence ID" value="WOF22648.1"/>
    <property type="molecule type" value="Genomic_DNA"/>
</dbReference>
<dbReference type="Proteomes" id="UP001305498">
    <property type="component" value="Chromosome"/>
</dbReference>
<evidence type="ECO:0000256" key="5">
    <source>
        <dbReference type="ARBA" id="ARBA00023163"/>
    </source>
</evidence>
<feature type="domain" description="RNA polymerase sigma-70 region 2" evidence="7">
    <location>
        <begin position="128"/>
        <end position="194"/>
    </location>
</feature>
<dbReference type="SUPFAM" id="SSF88946">
    <property type="entry name" value="Sigma2 domain of RNA polymerase sigma factors"/>
    <property type="match status" value="1"/>
</dbReference>
<keyword evidence="5" id="KW-0804">Transcription</keyword>
<dbReference type="SUPFAM" id="SSF88659">
    <property type="entry name" value="Sigma3 and sigma4 domains of RNA polymerase sigma factors"/>
    <property type="match status" value="1"/>
</dbReference>
<evidence type="ECO:0000313" key="9">
    <source>
        <dbReference type="Proteomes" id="UP001305498"/>
    </source>
</evidence>
<dbReference type="AlphaFoldDB" id="A0AA97FGU7"/>
<evidence type="ECO:0000256" key="2">
    <source>
        <dbReference type="ARBA" id="ARBA00023015"/>
    </source>
</evidence>
<proteinExistence type="inferred from homology"/>
<evidence type="ECO:0000256" key="3">
    <source>
        <dbReference type="ARBA" id="ARBA00023082"/>
    </source>
</evidence>
<accession>A0AA97FGU7</accession>
<protein>
    <submittedName>
        <fullName evidence="8">Sigma-70 family RNA polymerase sigma factor</fullName>
    </submittedName>
</protein>
<dbReference type="GO" id="GO:0016987">
    <property type="term" value="F:sigma factor activity"/>
    <property type="evidence" value="ECO:0007669"/>
    <property type="project" value="UniProtKB-KW"/>
</dbReference>
<evidence type="ECO:0000256" key="6">
    <source>
        <dbReference type="SAM" id="MobiDB-lite"/>
    </source>
</evidence>
<evidence type="ECO:0000259" key="7">
    <source>
        <dbReference type="Pfam" id="PF04542"/>
    </source>
</evidence>
<organism evidence="8 9">
    <name type="scientific">Microbacterium betulae</name>
    <dbReference type="NCBI Taxonomy" id="2981139"/>
    <lineage>
        <taxon>Bacteria</taxon>
        <taxon>Bacillati</taxon>
        <taxon>Actinomycetota</taxon>
        <taxon>Actinomycetes</taxon>
        <taxon>Micrococcales</taxon>
        <taxon>Microbacteriaceae</taxon>
        <taxon>Microbacterium</taxon>
    </lineage>
</organism>
<gene>
    <name evidence="8" type="ORF">N8K70_14815</name>
</gene>
<feature type="region of interest" description="Disordered" evidence="6">
    <location>
        <begin position="70"/>
        <end position="94"/>
    </location>
</feature>
<dbReference type="InterPro" id="IPR013325">
    <property type="entry name" value="RNA_pol_sigma_r2"/>
</dbReference>
<reference evidence="8 9" key="1">
    <citation type="submission" date="2023-02" db="EMBL/GenBank/DDBJ databases">
        <title>Microbacterium betulae sp. nov., isolated from birch wood.</title>
        <authorList>
            <person name="Pasciak M."/>
            <person name="Pawlik K.J."/>
            <person name="Martynowski D."/>
            <person name="Laczmanski L."/>
            <person name="Ciekot J."/>
            <person name="Szponar B."/>
            <person name="Wojcik-Fatla A."/>
            <person name="Mackiewicz B."/>
            <person name="Farian E."/>
            <person name="Cholewa G."/>
            <person name="Cholewa A."/>
            <person name="Dutkiewicz J."/>
        </authorList>
    </citation>
    <scope>NUCLEOTIDE SEQUENCE [LARGE SCALE GENOMIC DNA]</scope>
    <source>
        <strain evidence="8 9">AB</strain>
    </source>
</reference>
<dbReference type="Pfam" id="PF04542">
    <property type="entry name" value="Sigma70_r2"/>
    <property type="match status" value="1"/>
</dbReference>
<evidence type="ECO:0000256" key="4">
    <source>
        <dbReference type="ARBA" id="ARBA00023125"/>
    </source>
</evidence>
<evidence type="ECO:0000313" key="8">
    <source>
        <dbReference type="EMBL" id="WOF22648.1"/>
    </source>
</evidence>
<keyword evidence="3" id="KW-0731">Sigma factor</keyword>
<dbReference type="GO" id="GO:0003677">
    <property type="term" value="F:DNA binding"/>
    <property type="evidence" value="ECO:0007669"/>
    <property type="project" value="UniProtKB-KW"/>
</dbReference>
<keyword evidence="9" id="KW-1185">Reference proteome</keyword>
<dbReference type="InterPro" id="IPR007627">
    <property type="entry name" value="RNA_pol_sigma70_r2"/>
</dbReference>
<dbReference type="InterPro" id="IPR036388">
    <property type="entry name" value="WH-like_DNA-bd_sf"/>
</dbReference>
<dbReference type="PANTHER" id="PTHR43133">
    <property type="entry name" value="RNA POLYMERASE ECF-TYPE SIGMA FACTO"/>
    <property type="match status" value="1"/>
</dbReference>
<dbReference type="Gene3D" id="1.10.1740.10">
    <property type="match status" value="1"/>
</dbReference>
<dbReference type="PANTHER" id="PTHR43133:SF8">
    <property type="entry name" value="RNA POLYMERASE SIGMA FACTOR HI_1459-RELATED"/>
    <property type="match status" value="1"/>
</dbReference>
<dbReference type="InterPro" id="IPR039425">
    <property type="entry name" value="RNA_pol_sigma-70-like"/>
</dbReference>
<name>A0AA97FGU7_9MICO</name>
<keyword evidence="4" id="KW-0238">DNA-binding</keyword>
<dbReference type="NCBIfam" id="TIGR02937">
    <property type="entry name" value="sigma70-ECF"/>
    <property type="match status" value="1"/>
</dbReference>
<dbReference type="InterPro" id="IPR014284">
    <property type="entry name" value="RNA_pol_sigma-70_dom"/>
</dbReference>
<sequence length="293" mass="32841">MSTTLLQRESIHAARMRLPTELSPVGWIVADGMGGPSRRTLHDIDITKMYDEGCGIRGVRASYELDMDDDSLSAPPAYPNEGLSPQSPETAEDPAVDAMGDARARWEQAAALFLRWRDGDSRAIDELVRIMTPVLWHVVRAYGLRASVAEDVVQTTWLTLVRKHDTIENPQAVSGWLTITARREAWRASRADRRADPTEDEQLEARLPPQTATEEDVVRADASRLLWSAVRTLNERCQRLLRVVAFDDRPDYARIASDLHMAVGSIGPTRQRCLAKLRSVLDEIGLDPKGRHE</sequence>
<dbReference type="GO" id="GO:0006352">
    <property type="term" value="P:DNA-templated transcription initiation"/>
    <property type="evidence" value="ECO:0007669"/>
    <property type="project" value="InterPro"/>
</dbReference>
<dbReference type="InterPro" id="IPR013324">
    <property type="entry name" value="RNA_pol_sigma_r3/r4-like"/>
</dbReference>
<evidence type="ECO:0000256" key="1">
    <source>
        <dbReference type="ARBA" id="ARBA00010641"/>
    </source>
</evidence>